<dbReference type="CDD" id="cd02878">
    <property type="entry name" value="GH18_zymocin_alpha"/>
    <property type="match status" value="1"/>
</dbReference>
<organism evidence="18 19">
    <name type="scientific">Microdochium trichocladiopsis</name>
    <dbReference type="NCBI Taxonomy" id="1682393"/>
    <lineage>
        <taxon>Eukaryota</taxon>
        <taxon>Fungi</taxon>
        <taxon>Dikarya</taxon>
        <taxon>Ascomycota</taxon>
        <taxon>Pezizomycotina</taxon>
        <taxon>Sordariomycetes</taxon>
        <taxon>Xylariomycetidae</taxon>
        <taxon>Xylariales</taxon>
        <taxon>Microdochiaceae</taxon>
        <taxon>Microdochium</taxon>
    </lineage>
</organism>
<dbReference type="InterPro" id="IPR029226">
    <property type="entry name" value="Ecp2-like"/>
</dbReference>
<dbReference type="GO" id="GO:0006032">
    <property type="term" value="P:chitin catabolic process"/>
    <property type="evidence" value="ECO:0007669"/>
    <property type="project" value="UniProtKB-KW"/>
</dbReference>
<keyword evidence="5" id="KW-0964">Secreted</keyword>
<dbReference type="Gene3D" id="3.20.20.80">
    <property type="entry name" value="Glycosidases"/>
    <property type="match status" value="1"/>
</dbReference>
<dbReference type="InterPro" id="IPR036861">
    <property type="entry name" value="Endochitinase-like_sf"/>
</dbReference>
<keyword evidence="8" id="KW-0146">Chitin degradation</keyword>
<evidence type="ECO:0000256" key="4">
    <source>
        <dbReference type="ARBA" id="ARBA00012729"/>
    </source>
</evidence>
<evidence type="ECO:0000256" key="8">
    <source>
        <dbReference type="ARBA" id="ARBA00023024"/>
    </source>
</evidence>
<evidence type="ECO:0000313" key="18">
    <source>
        <dbReference type="EMBL" id="KAH7024975.1"/>
    </source>
</evidence>
<keyword evidence="10" id="KW-0119">Carbohydrate metabolism</keyword>
<dbReference type="SUPFAM" id="SSF54556">
    <property type="entry name" value="Chitinase insertion domain"/>
    <property type="match status" value="1"/>
</dbReference>
<accession>A0A9P8XZL7</accession>
<dbReference type="GO" id="GO:0008843">
    <property type="term" value="F:endochitinase activity"/>
    <property type="evidence" value="ECO:0007669"/>
    <property type="project" value="UniProtKB-EC"/>
</dbReference>
<dbReference type="GeneID" id="70180148"/>
<evidence type="ECO:0000256" key="10">
    <source>
        <dbReference type="ARBA" id="ARBA00023277"/>
    </source>
</evidence>
<dbReference type="InterPro" id="IPR053214">
    <property type="entry name" value="LysM12-like"/>
</dbReference>
<dbReference type="Gene3D" id="3.10.50.10">
    <property type="match status" value="1"/>
</dbReference>
<feature type="signal peptide" evidence="15">
    <location>
        <begin position="1"/>
        <end position="26"/>
    </location>
</feature>
<dbReference type="OrthoDB" id="73875at2759"/>
<reference evidence="18" key="1">
    <citation type="journal article" date="2021" name="Nat. Commun.">
        <title>Genetic determinants of endophytism in the Arabidopsis root mycobiome.</title>
        <authorList>
            <person name="Mesny F."/>
            <person name="Miyauchi S."/>
            <person name="Thiergart T."/>
            <person name="Pickel B."/>
            <person name="Atanasova L."/>
            <person name="Karlsson M."/>
            <person name="Huettel B."/>
            <person name="Barry K.W."/>
            <person name="Haridas S."/>
            <person name="Chen C."/>
            <person name="Bauer D."/>
            <person name="Andreopoulos W."/>
            <person name="Pangilinan J."/>
            <person name="LaButti K."/>
            <person name="Riley R."/>
            <person name="Lipzen A."/>
            <person name="Clum A."/>
            <person name="Drula E."/>
            <person name="Henrissat B."/>
            <person name="Kohler A."/>
            <person name="Grigoriev I.V."/>
            <person name="Martin F.M."/>
            <person name="Hacquard S."/>
        </authorList>
    </citation>
    <scope>NUCLEOTIDE SEQUENCE</scope>
    <source>
        <strain evidence="18">MPI-CAGE-CH-0230</strain>
    </source>
</reference>
<keyword evidence="12" id="KW-0624">Polysaccharide degradation</keyword>
<dbReference type="Pfam" id="PF14856">
    <property type="entry name" value="Hce2"/>
    <property type="match status" value="1"/>
</dbReference>
<dbReference type="Pfam" id="PF00704">
    <property type="entry name" value="Glyco_hydro_18"/>
    <property type="match status" value="1"/>
</dbReference>
<name>A0A9P8XZL7_9PEZI</name>
<dbReference type="PROSITE" id="PS51910">
    <property type="entry name" value="GH18_2"/>
    <property type="match status" value="1"/>
</dbReference>
<evidence type="ECO:0000256" key="12">
    <source>
        <dbReference type="ARBA" id="ARBA00023326"/>
    </source>
</evidence>
<dbReference type="InterPro" id="IPR029070">
    <property type="entry name" value="Chitinase_insertion_sf"/>
</dbReference>
<dbReference type="EC" id="3.2.1.14" evidence="4"/>
<dbReference type="InterPro" id="IPR001223">
    <property type="entry name" value="Glyco_hydro18_cat"/>
</dbReference>
<evidence type="ECO:0000259" key="17">
    <source>
        <dbReference type="PROSITE" id="PS51910"/>
    </source>
</evidence>
<sequence length="1483" mass="160057">MHLSARPWPAVALAAVLGLVAQPSAALRLGASPTYANIDICPDACSKVGPDMNKWAVYPDMRRMKKCGRTMFYRLSLNDPVDDNIKGSHRISACSSHGPDFETMAANVTALSLPPNTTTTEVSFEIGVAAEADTGISSNQTLLVQQIRQYVDGGPGNSADQPFVMFGQSGNATVGIYVGLGLPNHDISQAALGALEQALSTSESALTMQLCGANRTSSETFGIMLANDGKFGAIQKAVKAWSKAECVPLDKPTKVAGEVHLTTQRPPPPPITGGNTNTTRSAFSRRWRAATGAARNIQARDDCRTVQVVSGDNCGTLAAKCGVSGSDFESYNKVDNFCSSLKPKQHVCCSSGSMPDFAPKPNPDGSCKAYTIVQDDNCDNLAAEYSLTKPDLEEFNKKTWGWNGCQLLFTGTIMCLSKGTPPFPAEIPNAVCGPQKPGTKDPKDGKDVAELNPCPLNACCNIWGQCGITKDFCIDTNTGAPGTAEPDTYGCISNCGLDVVKGDGGGSIRVGYFEGYSLGGRKCLHQDASQIDTNAYTHLHFGFGTLTQDFDVETGDTLSTYEFEQFKKVKGPKRILSFGGWDFSTMPATYMIFPNAVKPANRVYSAFKIASFIKKHDLDGVDIDWEYPGAPDIPGLPPASLDDGPNYLAFLVLLKNLLPGKSVSIAAPSSYWYLKQYPIKEIGAVVDYIVYMTYDLHGQWDTENHYSQEGCDFGNCLRSQVNLTETKQSLAMITKAGVPGRKVIVGVTSYGRTYKMADAGCAGPGCTYLGDPKTSPAKKGVCTDTAGYLADAEINEIIDDRRRAGRVVTQYKDASSNSDILVYDDGEWVSWMNPSTKSARAALYAGWGLGGTTDWAVSQQKYYDPPGGSANWAVFKQAALNGDDPVELDPTRNGDWTNKTCTDRWVENEDHVENEVTEMWNGLAGDSAWADVKRIWLAERGKGGTFLSSVHGTLKIEADSAECDKIDGSDCGTGGCAAGMNGPLSGPAGMMIWKSLIMIRLGYSNLHAALFQAASTYSLGMKKMLDTFAPIPPKDNSDFLLLVDLLTLGTLAVGGPIFNGFIKQLPKFVNNPKAYDNLKDTTMLLAGQQAAFAKDFTPEDKKQFKVGEWTATGQTEFSAFMEQIIKGWAALAEESWKKTINGSDASVAMIEKAIAGGRLYPKLSSPKSTSSSDAINAIGKALYGFSIPELWRRSQTYAFILDSGASCDQKDPIPRWMNSKNQEASGFCYLNRLYYLAAPNGSADSCEDTSDEDCQGAKFGLPKGLDALGKDGSFGGLTKDDIIKGSLRTFFANNFKNEGRTGQTDISASMIQGELLQTDITIPGFIRLPVCYPDVAFASWDLVDEIGHQRGATPNWPCDALEGNKLCGTETYRDETKSDSPSVEDCMQIVKTITPDTDTQWTMEVVGKKWREIGKGGHCRFSVRASKINGNIVFYVGGQDVIDIIKEAVKQYGKSGKVAAGGNFDCGGSAVKQYAEWKIYYAK</sequence>
<keyword evidence="9" id="KW-0843">Virulence</keyword>
<dbReference type="Gene3D" id="3.10.350.10">
    <property type="entry name" value="LysM domain"/>
    <property type="match status" value="2"/>
</dbReference>
<evidence type="ECO:0000256" key="3">
    <source>
        <dbReference type="ARBA" id="ARBA00008682"/>
    </source>
</evidence>
<keyword evidence="7 13" id="KW-0378">Hydrolase</keyword>
<dbReference type="PANTHER" id="PTHR47700">
    <property type="entry name" value="V CHITINASE, PUTATIVE (AFU_ORTHOLOGUE AFUA_6G13720)-RELATED"/>
    <property type="match status" value="1"/>
</dbReference>
<evidence type="ECO:0000256" key="11">
    <source>
        <dbReference type="ARBA" id="ARBA00023295"/>
    </source>
</evidence>
<dbReference type="GO" id="GO:0008061">
    <property type="term" value="F:chitin binding"/>
    <property type="evidence" value="ECO:0007669"/>
    <property type="project" value="UniProtKB-KW"/>
</dbReference>
<evidence type="ECO:0000256" key="9">
    <source>
        <dbReference type="ARBA" id="ARBA00023026"/>
    </source>
</evidence>
<dbReference type="InterPro" id="IPR018392">
    <property type="entry name" value="LysM"/>
</dbReference>
<dbReference type="CDD" id="cd00035">
    <property type="entry name" value="ChtBD1"/>
    <property type="match status" value="1"/>
</dbReference>
<evidence type="ECO:0000256" key="7">
    <source>
        <dbReference type="ARBA" id="ARBA00022801"/>
    </source>
</evidence>
<evidence type="ECO:0000256" key="5">
    <source>
        <dbReference type="ARBA" id="ARBA00022525"/>
    </source>
</evidence>
<feature type="domain" description="GH18" evidence="17">
    <location>
        <begin position="507"/>
        <end position="878"/>
    </location>
</feature>
<dbReference type="Pfam" id="PF01476">
    <property type="entry name" value="LysM"/>
    <property type="match status" value="1"/>
</dbReference>
<keyword evidence="15" id="KW-0732">Signal</keyword>
<proteinExistence type="inferred from homology"/>
<dbReference type="RefSeq" id="XP_046008523.1">
    <property type="nucleotide sequence ID" value="XM_046150602.1"/>
</dbReference>
<evidence type="ECO:0000313" key="19">
    <source>
        <dbReference type="Proteomes" id="UP000756346"/>
    </source>
</evidence>
<dbReference type="SUPFAM" id="SSF57016">
    <property type="entry name" value="Plant lectins/antimicrobial peptides"/>
    <property type="match status" value="1"/>
</dbReference>
<dbReference type="InterPro" id="IPR036779">
    <property type="entry name" value="LysM_dom_sf"/>
</dbReference>
<feature type="domain" description="LysM" evidence="16">
    <location>
        <begin position="304"/>
        <end position="349"/>
    </location>
</feature>
<dbReference type="GO" id="GO:0005576">
    <property type="term" value="C:extracellular region"/>
    <property type="evidence" value="ECO:0007669"/>
    <property type="project" value="UniProtKB-SubCell"/>
</dbReference>
<dbReference type="EMBL" id="JAGTJQ010000009">
    <property type="protein sequence ID" value="KAH7024975.1"/>
    <property type="molecule type" value="Genomic_DNA"/>
</dbReference>
<dbReference type="PROSITE" id="PS51782">
    <property type="entry name" value="LYSM"/>
    <property type="match status" value="2"/>
</dbReference>
<keyword evidence="6" id="KW-0147">Chitin-binding</keyword>
<comment type="subcellular location">
    <subcellularLocation>
        <location evidence="2">Secreted</location>
    </subcellularLocation>
</comment>
<comment type="caution">
    <text evidence="18">The sequence shown here is derived from an EMBL/GenBank/DDBJ whole genome shotgun (WGS) entry which is preliminary data.</text>
</comment>
<keyword evidence="11 13" id="KW-0326">Glycosidase</keyword>
<gene>
    <name evidence="18" type="ORF">B0I36DRAFT_251289</name>
</gene>
<dbReference type="SMART" id="SM00257">
    <property type="entry name" value="LysM"/>
    <property type="match status" value="2"/>
</dbReference>
<dbReference type="PROSITE" id="PS01095">
    <property type="entry name" value="GH18_1"/>
    <property type="match status" value="1"/>
</dbReference>
<evidence type="ECO:0000256" key="15">
    <source>
        <dbReference type="SAM" id="SignalP"/>
    </source>
</evidence>
<evidence type="ECO:0000256" key="14">
    <source>
        <dbReference type="SAM" id="MobiDB-lite"/>
    </source>
</evidence>
<protein>
    <recommendedName>
        <fullName evidence="4">chitinase</fullName>
        <ecNumber evidence="4">3.2.1.14</ecNumber>
    </recommendedName>
</protein>
<dbReference type="SUPFAM" id="SSF51445">
    <property type="entry name" value="(Trans)glycosidases"/>
    <property type="match status" value="1"/>
</dbReference>
<feature type="domain" description="LysM" evidence="16">
    <location>
        <begin position="368"/>
        <end position="416"/>
    </location>
</feature>
<feature type="region of interest" description="Disordered" evidence="14">
    <location>
        <begin position="260"/>
        <end position="279"/>
    </location>
</feature>
<comment type="similarity">
    <text evidence="3">Belongs to the glycosyl hydrolase 18 family. Chitinase class V subfamily.</text>
</comment>
<evidence type="ECO:0000256" key="13">
    <source>
        <dbReference type="RuleBase" id="RU000489"/>
    </source>
</evidence>
<dbReference type="GO" id="GO:0000272">
    <property type="term" value="P:polysaccharide catabolic process"/>
    <property type="evidence" value="ECO:0007669"/>
    <property type="project" value="UniProtKB-KW"/>
</dbReference>
<evidence type="ECO:0000256" key="2">
    <source>
        <dbReference type="ARBA" id="ARBA00004613"/>
    </source>
</evidence>
<dbReference type="SMART" id="SM00636">
    <property type="entry name" value="Glyco_18"/>
    <property type="match status" value="1"/>
</dbReference>
<comment type="catalytic activity">
    <reaction evidence="1">
        <text>Random endo-hydrolysis of N-acetyl-beta-D-glucosaminide (1-&gt;4)-beta-linkages in chitin and chitodextrins.</text>
        <dbReference type="EC" id="3.2.1.14"/>
    </reaction>
</comment>
<dbReference type="InterPro" id="IPR017853">
    <property type="entry name" value="GH"/>
</dbReference>
<dbReference type="Proteomes" id="UP000756346">
    <property type="component" value="Unassembled WGS sequence"/>
</dbReference>
<evidence type="ECO:0000259" key="16">
    <source>
        <dbReference type="PROSITE" id="PS51782"/>
    </source>
</evidence>
<feature type="chain" id="PRO_5040159688" description="chitinase" evidence="15">
    <location>
        <begin position="27"/>
        <end position="1483"/>
    </location>
</feature>
<keyword evidence="19" id="KW-1185">Reference proteome</keyword>
<dbReference type="InterPro" id="IPR011583">
    <property type="entry name" value="Chitinase_II/V-like_cat"/>
</dbReference>
<dbReference type="PANTHER" id="PTHR47700:SF1">
    <property type="entry name" value="CHITINASE"/>
    <property type="match status" value="1"/>
</dbReference>
<dbReference type="InterPro" id="IPR001579">
    <property type="entry name" value="Glyco_hydro_18_chit_AS"/>
</dbReference>
<evidence type="ECO:0000256" key="6">
    <source>
        <dbReference type="ARBA" id="ARBA00022669"/>
    </source>
</evidence>
<evidence type="ECO:0000256" key="1">
    <source>
        <dbReference type="ARBA" id="ARBA00000822"/>
    </source>
</evidence>